<name>A0AAV2ECQ9_9ROSI</name>
<dbReference type="AlphaFoldDB" id="A0AAV2ECQ9"/>
<evidence type="ECO:0000313" key="1">
    <source>
        <dbReference type="EMBL" id="CAL1383465.1"/>
    </source>
</evidence>
<evidence type="ECO:0000313" key="2">
    <source>
        <dbReference type="EMBL" id="CAL1383512.1"/>
    </source>
</evidence>
<accession>A0AAV2ECQ9</accession>
<gene>
    <name evidence="1" type="ORF">LTRI10_LOCUS24737</name>
    <name evidence="2" type="ORF">LTRI10_LOCUS24779</name>
</gene>
<dbReference type="EMBL" id="OZ034817">
    <property type="protein sequence ID" value="CAL1383512.1"/>
    <property type="molecule type" value="Genomic_DNA"/>
</dbReference>
<keyword evidence="3" id="KW-1185">Reference proteome</keyword>
<reference evidence="2 3" key="1">
    <citation type="submission" date="2024-04" db="EMBL/GenBank/DDBJ databases">
        <authorList>
            <person name="Fracassetti M."/>
        </authorList>
    </citation>
    <scope>NUCLEOTIDE SEQUENCE [LARGE SCALE GENOMIC DNA]</scope>
</reference>
<sequence>MRPPISPDLISFTMVMSIPIPSLCPSKKNMALFLLLTQYRKCWRIVLFFRLTADGFDSSSGPGNSHFVMRPSHELTRIG</sequence>
<dbReference type="EMBL" id="OZ034817">
    <property type="protein sequence ID" value="CAL1383465.1"/>
    <property type="molecule type" value="Genomic_DNA"/>
</dbReference>
<evidence type="ECO:0000313" key="3">
    <source>
        <dbReference type="Proteomes" id="UP001497516"/>
    </source>
</evidence>
<organism evidence="2 3">
    <name type="scientific">Linum trigynum</name>
    <dbReference type="NCBI Taxonomy" id="586398"/>
    <lineage>
        <taxon>Eukaryota</taxon>
        <taxon>Viridiplantae</taxon>
        <taxon>Streptophyta</taxon>
        <taxon>Embryophyta</taxon>
        <taxon>Tracheophyta</taxon>
        <taxon>Spermatophyta</taxon>
        <taxon>Magnoliopsida</taxon>
        <taxon>eudicotyledons</taxon>
        <taxon>Gunneridae</taxon>
        <taxon>Pentapetalae</taxon>
        <taxon>rosids</taxon>
        <taxon>fabids</taxon>
        <taxon>Malpighiales</taxon>
        <taxon>Linaceae</taxon>
        <taxon>Linum</taxon>
    </lineage>
</organism>
<proteinExistence type="predicted"/>
<protein>
    <submittedName>
        <fullName evidence="2">Uncharacterized protein</fullName>
    </submittedName>
</protein>
<dbReference type="Proteomes" id="UP001497516">
    <property type="component" value="Chromosome 4"/>
</dbReference>